<protein>
    <submittedName>
        <fullName evidence="1">Uncharacterized protein</fullName>
    </submittedName>
</protein>
<proteinExistence type="predicted"/>
<organism evidence="1">
    <name type="scientific">Solanum lycopersicum</name>
    <name type="common">Tomato</name>
    <name type="synonym">Lycopersicon esculentum</name>
    <dbReference type="NCBI Taxonomy" id="4081"/>
    <lineage>
        <taxon>Eukaryota</taxon>
        <taxon>Viridiplantae</taxon>
        <taxon>Streptophyta</taxon>
        <taxon>Embryophyta</taxon>
        <taxon>Tracheophyta</taxon>
        <taxon>Spermatophyta</taxon>
        <taxon>Magnoliopsida</taxon>
        <taxon>eudicotyledons</taxon>
        <taxon>Gunneridae</taxon>
        <taxon>Pentapetalae</taxon>
        <taxon>asterids</taxon>
        <taxon>lamiids</taxon>
        <taxon>Solanales</taxon>
        <taxon>Solanaceae</taxon>
        <taxon>Solanoideae</taxon>
        <taxon>Solaneae</taxon>
        <taxon>Solanum</taxon>
        <taxon>Solanum subgen. Lycopersicon</taxon>
    </lineage>
</organism>
<dbReference type="PaxDb" id="4081-Solyc05g045700.1.1"/>
<reference evidence="1" key="2">
    <citation type="submission" date="2019-01" db="UniProtKB">
        <authorList>
            <consortium name="EnsemblPlants"/>
        </authorList>
    </citation>
    <scope>IDENTIFICATION</scope>
    <source>
        <strain evidence="1">cv. Heinz 1706</strain>
    </source>
</reference>
<dbReference type="EnsemblPlants" id="Solyc05g045700.1.1">
    <property type="protein sequence ID" value="Solyc05g045700.1.1.1"/>
    <property type="gene ID" value="Solyc05g045700.1"/>
</dbReference>
<keyword evidence="2" id="KW-1185">Reference proteome</keyword>
<name>A0A3Q7HDN6_SOLLC</name>
<evidence type="ECO:0000313" key="2">
    <source>
        <dbReference type="Proteomes" id="UP000004994"/>
    </source>
</evidence>
<dbReference type="AlphaFoldDB" id="A0A3Q7HDN6"/>
<evidence type="ECO:0000313" key="1">
    <source>
        <dbReference type="EnsemblPlants" id="Solyc05g045700.1.1.1"/>
    </source>
</evidence>
<reference evidence="1" key="1">
    <citation type="journal article" date="2012" name="Nature">
        <title>The tomato genome sequence provides insights into fleshy fruit evolution.</title>
        <authorList>
            <consortium name="Tomato Genome Consortium"/>
        </authorList>
    </citation>
    <scope>NUCLEOTIDE SEQUENCE [LARGE SCALE GENOMIC DNA]</scope>
    <source>
        <strain evidence="1">cv. Heinz 1706</strain>
    </source>
</reference>
<dbReference type="Proteomes" id="UP000004994">
    <property type="component" value="Chromosome 5"/>
</dbReference>
<dbReference type="Gramene" id="Solyc05g045700.1.1">
    <property type="protein sequence ID" value="Solyc05g045700.1.1.1"/>
    <property type="gene ID" value="Solyc05g045700.1"/>
</dbReference>
<accession>A0A3Q7HDN6</accession>
<dbReference type="InParanoid" id="A0A3Q7HDN6"/>
<sequence length="75" mass="9323">MVIVNFVSMQHVKQHQKAKKGYQKNYYHNQMMNYSYFPFATLKNLLNMLSIHFLHHHLFPYQYYYSRMNYLDLNP</sequence>